<evidence type="ECO:0000259" key="3">
    <source>
        <dbReference type="Pfam" id="PF12850"/>
    </source>
</evidence>
<dbReference type="Proteomes" id="UP000676194">
    <property type="component" value="Chromosome"/>
</dbReference>
<dbReference type="EC" id="3.1.4.-" evidence="2"/>
<evidence type="ECO:0000256" key="2">
    <source>
        <dbReference type="RuleBase" id="RU362039"/>
    </source>
</evidence>
<evidence type="ECO:0000256" key="1">
    <source>
        <dbReference type="ARBA" id="ARBA00008950"/>
    </source>
</evidence>
<protein>
    <recommendedName>
        <fullName evidence="2">Phosphoesterase</fullName>
        <ecNumber evidence="2">3.1.4.-</ecNumber>
    </recommendedName>
</protein>
<gene>
    <name evidence="4" type="ORF">KIH39_02715</name>
</gene>
<dbReference type="SUPFAM" id="SSF56300">
    <property type="entry name" value="Metallo-dependent phosphatases"/>
    <property type="match status" value="1"/>
</dbReference>
<name>A0A8E6B683_9BACT</name>
<dbReference type="KEGG" id="tsph:KIH39_02715"/>
<dbReference type="InterPro" id="IPR000979">
    <property type="entry name" value="Phosphodiesterase_MJ0936/Vps29"/>
</dbReference>
<dbReference type="RefSeq" id="WP_213497740.1">
    <property type="nucleotide sequence ID" value="NZ_CP074694.1"/>
</dbReference>
<organism evidence="4 5">
    <name type="scientific">Telmatocola sphagniphila</name>
    <dbReference type="NCBI Taxonomy" id="1123043"/>
    <lineage>
        <taxon>Bacteria</taxon>
        <taxon>Pseudomonadati</taxon>
        <taxon>Planctomycetota</taxon>
        <taxon>Planctomycetia</taxon>
        <taxon>Gemmatales</taxon>
        <taxon>Gemmataceae</taxon>
    </lineage>
</organism>
<evidence type="ECO:0000313" key="4">
    <source>
        <dbReference type="EMBL" id="QVL32850.1"/>
    </source>
</evidence>
<accession>A0A8E6B683</accession>
<keyword evidence="5" id="KW-1185">Reference proteome</keyword>
<dbReference type="PANTHER" id="PTHR43165">
    <property type="entry name" value="METALLOPHOSPHOESTERASE"/>
    <property type="match status" value="1"/>
</dbReference>
<dbReference type="Pfam" id="PF12850">
    <property type="entry name" value="Metallophos_2"/>
    <property type="match status" value="1"/>
</dbReference>
<dbReference type="GO" id="GO:0016787">
    <property type="term" value="F:hydrolase activity"/>
    <property type="evidence" value="ECO:0007669"/>
    <property type="project" value="UniProtKB-UniRule"/>
</dbReference>
<sequence>MKIGIISDTHDNAERVEKALKIFRDNQVGLLIHCGDMTNMETALLFQNIPTNAVLGNCDMNEQAISSAIAVSGGQFHGLSGQLLIDNLQIAWTHGHDKKLLHHLENLDKWDFVFYGHTHIARIEQRGKTTIINPGAIQRVTVPTIGVLDCKTKEYQSITVE</sequence>
<proteinExistence type="inferred from homology"/>
<dbReference type="EMBL" id="CP074694">
    <property type="protein sequence ID" value="QVL32850.1"/>
    <property type="molecule type" value="Genomic_DNA"/>
</dbReference>
<reference evidence="4" key="1">
    <citation type="submission" date="2021-05" db="EMBL/GenBank/DDBJ databases">
        <title>Complete genome sequence of the cellulolytic planctomycete Telmatocola sphagniphila SP2T and characterization of the first cellulase from planctomycetes.</title>
        <authorList>
            <person name="Rakitin A.L."/>
            <person name="Beletsky A.V."/>
            <person name="Naumoff D.G."/>
            <person name="Kulichevskaya I.S."/>
            <person name="Mardanov A.V."/>
            <person name="Ravin N.V."/>
            <person name="Dedysh S.N."/>
        </authorList>
    </citation>
    <scope>NUCLEOTIDE SEQUENCE</scope>
    <source>
        <strain evidence="4">SP2T</strain>
    </source>
</reference>
<feature type="domain" description="Calcineurin-like phosphoesterase" evidence="3">
    <location>
        <begin position="1"/>
        <end position="152"/>
    </location>
</feature>
<comment type="similarity">
    <text evidence="1 2">Belongs to the metallophosphoesterase superfamily. YfcE family.</text>
</comment>
<dbReference type="GO" id="GO:0046872">
    <property type="term" value="F:metal ion binding"/>
    <property type="evidence" value="ECO:0007669"/>
    <property type="project" value="UniProtKB-KW"/>
</dbReference>
<dbReference type="NCBIfam" id="TIGR00040">
    <property type="entry name" value="yfcE"/>
    <property type="match status" value="1"/>
</dbReference>
<dbReference type="AlphaFoldDB" id="A0A8E6B683"/>
<dbReference type="Gene3D" id="3.60.21.10">
    <property type="match status" value="1"/>
</dbReference>
<dbReference type="InterPro" id="IPR029052">
    <property type="entry name" value="Metallo-depent_PP-like"/>
</dbReference>
<dbReference type="PANTHER" id="PTHR43165:SF1">
    <property type="entry name" value="PHOSPHODIESTERASE MJ0936"/>
    <property type="match status" value="1"/>
</dbReference>
<comment type="cofactor">
    <cofactor evidence="2">
        <name>a divalent metal cation</name>
        <dbReference type="ChEBI" id="CHEBI:60240"/>
    </cofactor>
</comment>
<dbReference type="InterPro" id="IPR053193">
    <property type="entry name" value="MetalloPDE_YfcE-like"/>
</dbReference>
<evidence type="ECO:0000313" key="5">
    <source>
        <dbReference type="Proteomes" id="UP000676194"/>
    </source>
</evidence>
<dbReference type="InterPro" id="IPR024654">
    <property type="entry name" value="Calcineurin-like_PHP_lpxH"/>
</dbReference>
<keyword evidence="2" id="KW-0479">Metal-binding</keyword>